<evidence type="ECO:0000313" key="2">
    <source>
        <dbReference type="Proteomes" id="UP000326857"/>
    </source>
</evidence>
<dbReference type="Proteomes" id="UP000326857">
    <property type="component" value="Unassembled WGS sequence"/>
</dbReference>
<gene>
    <name evidence="1" type="ORF">SPHINGO391_220020</name>
</gene>
<accession>A0A5E7XUS9</accession>
<organism evidence="1 2">
    <name type="scientific">Sphingomonas aurantiaca</name>
    <dbReference type="NCBI Taxonomy" id="185949"/>
    <lineage>
        <taxon>Bacteria</taxon>
        <taxon>Pseudomonadati</taxon>
        <taxon>Pseudomonadota</taxon>
        <taxon>Alphaproteobacteria</taxon>
        <taxon>Sphingomonadales</taxon>
        <taxon>Sphingomonadaceae</taxon>
        <taxon>Sphingomonas</taxon>
    </lineage>
</organism>
<dbReference type="EMBL" id="CABVLI010000015">
    <property type="protein sequence ID" value="VVS98232.1"/>
    <property type="molecule type" value="Genomic_DNA"/>
</dbReference>
<reference evidence="1 2" key="1">
    <citation type="submission" date="2019-09" db="EMBL/GenBank/DDBJ databases">
        <authorList>
            <person name="Dittami M. S."/>
        </authorList>
    </citation>
    <scope>NUCLEOTIDE SEQUENCE [LARGE SCALE GENOMIC DNA]</scope>
    <source>
        <strain evidence="1">SPHINGO391</strain>
    </source>
</reference>
<sequence length="75" mass="8204">MGACAITGTGKLIAQLVQRFAHIDHGRTDTRQLFLDPISLIKAVTYESRDTDPPLFGLGGIYKRLPLPQPNLDGI</sequence>
<evidence type="ECO:0000313" key="1">
    <source>
        <dbReference type="EMBL" id="VVS98232.1"/>
    </source>
</evidence>
<protein>
    <submittedName>
        <fullName evidence="1">Uncharacterized protein</fullName>
    </submittedName>
</protein>
<dbReference type="AlphaFoldDB" id="A0A5E7XUS9"/>
<name>A0A5E7XUS9_9SPHN</name>
<proteinExistence type="predicted"/>